<evidence type="ECO:0000313" key="2">
    <source>
        <dbReference type="EMBL" id="MBB3204533.1"/>
    </source>
</evidence>
<feature type="transmembrane region" description="Helical" evidence="1">
    <location>
        <begin position="97"/>
        <end position="125"/>
    </location>
</feature>
<proteinExistence type="predicted"/>
<accession>A0A7W5H3V6</accession>
<feature type="transmembrane region" description="Helical" evidence="1">
    <location>
        <begin position="278"/>
        <end position="295"/>
    </location>
</feature>
<keyword evidence="1" id="KW-0812">Transmembrane</keyword>
<feature type="transmembrane region" description="Helical" evidence="1">
    <location>
        <begin position="197"/>
        <end position="217"/>
    </location>
</feature>
<gene>
    <name evidence="2" type="ORF">FHS27_000297</name>
</gene>
<evidence type="ECO:0000313" key="3">
    <source>
        <dbReference type="Proteomes" id="UP000536179"/>
    </source>
</evidence>
<name>A0A7W5H3V6_9BACT</name>
<keyword evidence="1" id="KW-1133">Transmembrane helix</keyword>
<sequence>MFLDWWTVSQFAAKPQAAGAVVGSVKADEGSRAGHAPSPSPSLIANASKPIGHTRYGLLVFGVICQLLTIWITWPLWQSRVAPPHLPALDLPQVSFGWLLIASLVLIVAKPQWGLPFHWGVLIVACVSDQFRLQPQFFSIAVLMTACVWDAGHRVARWTLVSTWLWAGLHKLLSPDWFGYASHWLVARSGFDADSSYWWFAMMVAVVELVVGLLAIFRPKWAAPACLVMHVGIALMISPLVLNWNESVLPWNISVAMIGSWVMRTTESWRPILGWEKVVCAVGLLAPIGFYGGYLDHGFSGVLYSGSIPQGLITTKQGTHPIEGWGELCVPFPKERRTLRIYFEQWAQPGDKLHLADSRPWLDDAFYVLDSSQHARPIDRDEFFAGVPVDNGLEESGVSPEGSVPIEISGVGLDSRRSKFELQKAGVRMVRRSDDQPIYAIEFTQDTFDPALLTHLEGLPNLMQIQFAGTDIKDDDLAKLKHLRLLTGIGLDRTRITDAGVAHLSELPFLQYVGCDETEVTPDVLEAVVKTPFSGLD</sequence>
<keyword evidence="3" id="KW-1185">Reference proteome</keyword>
<feature type="transmembrane region" description="Helical" evidence="1">
    <location>
        <begin position="224"/>
        <end position="242"/>
    </location>
</feature>
<evidence type="ECO:0000256" key="1">
    <source>
        <dbReference type="SAM" id="Phobius"/>
    </source>
</evidence>
<dbReference type="Proteomes" id="UP000536179">
    <property type="component" value="Unassembled WGS sequence"/>
</dbReference>
<reference evidence="2 3" key="1">
    <citation type="submission" date="2020-08" db="EMBL/GenBank/DDBJ databases">
        <title>Genomic Encyclopedia of Type Strains, Phase III (KMG-III): the genomes of soil and plant-associated and newly described type strains.</title>
        <authorList>
            <person name="Whitman W."/>
        </authorList>
    </citation>
    <scope>NUCLEOTIDE SEQUENCE [LARGE SCALE GENOMIC DNA]</scope>
    <source>
        <strain evidence="2 3">CECT 8075</strain>
    </source>
</reference>
<dbReference type="EMBL" id="JACHXU010000001">
    <property type="protein sequence ID" value="MBB3204533.1"/>
    <property type="molecule type" value="Genomic_DNA"/>
</dbReference>
<feature type="transmembrane region" description="Helical" evidence="1">
    <location>
        <begin position="56"/>
        <end position="77"/>
    </location>
</feature>
<comment type="caution">
    <text evidence="2">The sequence shown here is derived from an EMBL/GenBank/DDBJ whole genome shotgun (WGS) entry which is preliminary data.</text>
</comment>
<keyword evidence="1" id="KW-0472">Membrane</keyword>
<dbReference type="InterPro" id="IPR032675">
    <property type="entry name" value="LRR_dom_sf"/>
</dbReference>
<dbReference type="AlphaFoldDB" id="A0A7W5H3V6"/>
<protein>
    <submittedName>
        <fullName evidence="2">Uncharacterized protein</fullName>
    </submittedName>
</protein>
<organism evidence="2 3">
    <name type="scientific">Aporhodopirellula rubra</name>
    <dbReference type="NCBI Taxonomy" id="980271"/>
    <lineage>
        <taxon>Bacteria</taxon>
        <taxon>Pseudomonadati</taxon>
        <taxon>Planctomycetota</taxon>
        <taxon>Planctomycetia</taxon>
        <taxon>Pirellulales</taxon>
        <taxon>Pirellulaceae</taxon>
        <taxon>Aporhodopirellula</taxon>
    </lineage>
</organism>
<dbReference type="Gene3D" id="3.80.10.10">
    <property type="entry name" value="Ribonuclease Inhibitor"/>
    <property type="match status" value="1"/>
</dbReference>
<dbReference type="SUPFAM" id="SSF52047">
    <property type="entry name" value="RNI-like"/>
    <property type="match status" value="1"/>
</dbReference>